<reference evidence="4" key="1">
    <citation type="journal article" date="2019" name="Int. J. Syst. Evol. Microbiol.">
        <title>The Global Catalogue of Microorganisms (GCM) 10K type strain sequencing project: providing services to taxonomists for standard genome sequencing and annotation.</title>
        <authorList>
            <consortium name="The Broad Institute Genomics Platform"/>
            <consortium name="The Broad Institute Genome Sequencing Center for Infectious Disease"/>
            <person name="Wu L."/>
            <person name="Ma J."/>
        </authorList>
    </citation>
    <scope>NUCLEOTIDE SEQUENCE [LARGE SCALE GENOMIC DNA]</scope>
    <source>
        <strain evidence="4">JCM 18063</strain>
    </source>
</reference>
<dbReference type="PROSITE" id="PS51464">
    <property type="entry name" value="SIS"/>
    <property type="match status" value="1"/>
</dbReference>
<protein>
    <submittedName>
        <fullName evidence="3">6-phospho-3-hexuloisomerase</fullName>
    </submittedName>
</protein>
<dbReference type="CDD" id="cd05005">
    <property type="entry name" value="SIS_PHI"/>
    <property type="match status" value="1"/>
</dbReference>
<evidence type="ECO:0000256" key="1">
    <source>
        <dbReference type="ARBA" id="ARBA00009235"/>
    </source>
</evidence>
<sequence>MPDTATMLDTRSTAAAAVDLVLGEVQSLLTRIQQEQSGRLQELAEAVSAADRVFVHGAGRSGLAVRGLAMRLMHLGKPTFVVGETTTPAIGRGDLLLTVSGSGSTPGVVRAAESACGAGAQVAAITNNASSPLGRLATVTLTVGAASKTDHSGTASAQYAGSLFEQGVALVGDALFHDLWQRSGLDAADIWPRHANLE</sequence>
<dbReference type="Pfam" id="PF01380">
    <property type="entry name" value="SIS"/>
    <property type="match status" value="1"/>
</dbReference>
<accession>A0ABP8YM21</accession>
<keyword evidence="4" id="KW-1185">Reference proteome</keyword>
<evidence type="ECO:0000313" key="4">
    <source>
        <dbReference type="Proteomes" id="UP001500956"/>
    </source>
</evidence>
<dbReference type="PANTHER" id="PTHR43443">
    <property type="entry name" value="3-HEXULOSE-6-PHOSPHATE ISOMERASE"/>
    <property type="match status" value="1"/>
</dbReference>
<proteinExistence type="inferred from homology"/>
<dbReference type="EMBL" id="BAABID010000009">
    <property type="protein sequence ID" value="GAA4730717.1"/>
    <property type="molecule type" value="Genomic_DNA"/>
</dbReference>
<dbReference type="RefSeq" id="WP_172150655.1">
    <property type="nucleotide sequence ID" value="NZ_BAABID010000009.1"/>
</dbReference>
<dbReference type="InterPro" id="IPR046348">
    <property type="entry name" value="SIS_dom_sf"/>
</dbReference>
<dbReference type="InterPro" id="IPR001347">
    <property type="entry name" value="SIS_dom"/>
</dbReference>
<organism evidence="3 4">
    <name type="scientific">Isoptericola chiayiensis</name>
    <dbReference type="NCBI Taxonomy" id="579446"/>
    <lineage>
        <taxon>Bacteria</taxon>
        <taxon>Bacillati</taxon>
        <taxon>Actinomycetota</taxon>
        <taxon>Actinomycetes</taxon>
        <taxon>Micrococcales</taxon>
        <taxon>Promicromonosporaceae</taxon>
        <taxon>Isoptericola</taxon>
    </lineage>
</organism>
<name>A0ABP8YM21_9MICO</name>
<dbReference type="Gene3D" id="3.40.50.10490">
    <property type="entry name" value="Glucose-6-phosphate isomerase like protein, domain 1"/>
    <property type="match status" value="1"/>
</dbReference>
<dbReference type="PANTHER" id="PTHR43443:SF1">
    <property type="entry name" value="3-HEXULOSE-6-PHOSPHATE ISOMERASE"/>
    <property type="match status" value="1"/>
</dbReference>
<feature type="domain" description="SIS" evidence="2">
    <location>
        <begin position="43"/>
        <end position="185"/>
    </location>
</feature>
<dbReference type="Proteomes" id="UP001500956">
    <property type="component" value="Unassembled WGS sequence"/>
</dbReference>
<evidence type="ECO:0000259" key="2">
    <source>
        <dbReference type="PROSITE" id="PS51464"/>
    </source>
</evidence>
<gene>
    <name evidence="3" type="primary">hxlB</name>
    <name evidence="3" type="ORF">GCM10023216_23250</name>
</gene>
<dbReference type="NCBIfam" id="TIGR03127">
    <property type="entry name" value="RuMP_HxlB"/>
    <property type="match status" value="1"/>
</dbReference>
<dbReference type="SUPFAM" id="SSF53697">
    <property type="entry name" value="SIS domain"/>
    <property type="match status" value="1"/>
</dbReference>
<dbReference type="InterPro" id="IPR017552">
    <property type="entry name" value="PHI/rmpB"/>
</dbReference>
<comment type="similarity">
    <text evidence="1">Belongs to the SIS family. PHI subfamily.</text>
</comment>
<evidence type="ECO:0000313" key="3">
    <source>
        <dbReference type="EMBL" id="GAA4730717.1"/>
    </source>
</evidence>
<comment type="caution">
    <text evidence="3">The sequence shown here is derived from an EMBL/GenBank/DDBJ whole genome shotgun (WGS) entry which is preliminary data.</text>
</comment>